<evidence type="ECO:0000256" key="1">
    <source>
        <dbReference type="ARBA" id="ARBA00023002"/>
    </source>
</evidence>
<dbReference type="PANTHER" id="PTHR13847:SF287">
    <property type="entry name" value="FAD-DEPENDENT OXIDOREDUCTASE DOMAIN-CONTAINING PROTEIN 1"/>
    <property type="match status" value="1"/>
</dbReference>
<dbReference type="EMBL" id="JAVAMP010000004">
    <property type="protein sequence ID" value="MDP5274709.1"/>
    <property type="molecule type" value="Genomic_DNA"/>
</dbReference>
<accession>A0ABT9J120</accession>
<dbReference type="EC" id="1.-.-.-" evidence="3"/>
<evidence type="ECO:0000313" key="3">
    <source>
        <dbReference type="EMBL" id="MDP5274709.1"/>
    </source>
</evidence>
<gene>
    <name evidence="3" type="ORF">Q5Y73_11355</name>
</gene>
<evidence type="ECO:0000313" key="4">
    <source>
        <dbReference type="Proteomes" id="UP001231941"/>
    </source>
</evidence>
<sequence>MKRNIVVIGGGVVGASILYQLAKNGYSSSTLLEKNQFASGSTSKSGGFIRIYHTDSYLTELARNSFQTFVNFNEEFDCSCGYIKTGLLNLVPSSRMEKVFYEVEELKKQGCNIEFLSFEEGKERFPSLKWDGIGAAVHEPNGGYADPLLTTRAWIQKGRSLGAMALEGIEVNEIMHTNKKIVGIDTSIGFIQADVVILAAGAWSDKFVKQLGLDYSIRSKHIQIQYFKRPESSSTPPAFIDNVTDLYSKPEQGGLQLIGYPMNEWDINPDESKAIHFNETKRVKEIAEQRFDWMDQSMFSGGRLSFDGYTPHEKGIIEAVPGMDGLILAAGWSGGGFKLSPAIGKRVIRIINSI</sequence>
<reference evidence="3 4" key="1">
    <citation type="submission" date="2023-08" db="EMBL/GenBank/DDBJ databases">
        <authorList>
            <person name="Park J.-S."/>
        </authorList>
    </citation>
    <scope>NUCLEOTIDE SEQUENCE [LARGE SCALE GENOMIC DNA]</scope>
    <source>
        <strain evidence="3 4">2205SS18-9</strain>
    </source>
</reference>
<dbReference type="GO" id="GO:0016491">
    <property type="term" value="F:oxidoreductase activity"/>
    <property type="evidence" value="ECO:0007669"/>
    <property type="project" value="UniProtKB-KW"/>
</dbReference>
<keyword evidence="1 3" id="KW-0560">Oxidoreductase</keyword>
<dbReference type="InterPro" id="IPR006076">
    <property type="entry name" value="FAD-dep_OxRdtase"/>
</dbReference>
<keyword evidence="4" id="KW-1185">Reference proteome</keyword>
<dbReference type="PANTHER" id="PTHR13847">
    <property type="entry name" value="SARCOSINE DEHYDROGENASE-RELATED"/>
    <property type="match status" value="1"/>
</dbReference>
<dbReference type="Pfam" id="PF01266">
    <property type="entry name" value="DAO"/>
    <property type="match status" value="1"/>
</dbReference>
<dbReference type="Proteomes" id="UP001231941">
    <property type="component" value="Unassembled WGS sequence"/>
</dbReference>
<dbReference type="Gene3D" id="3.30.9.10">
    <property type="entry name" value="D-Amino Acid Oxidase, subunit A, domain 2"/>
    <property type="match status" value="1"/>
</dbReference>
<dbReference type="SUPFAM" id="SSF51905">
    <property type="entry name" value="FAD/NAD(P)-binding domain"/>
    <property type="match status" value="1"/>
</dbReference>
<dbReference type="InterPro" id="IPR036188">
    <property type="entry name" value="FAD/NAD-bd_sf"/>
</dbReference>
<organism evidence="3 4">
    <name type="scientific">Chengkuizengella axinellae</name>
    <dbReference type="NCBI Taxonomy" id="3064388"/>
    <lineage>
        <taxon>Bacteria</taxon>
        <taxon>Bacillati</taxon>
        <taxon>Bacillota</taxon>
        <taxon>Bacilli</taxon>
        <taxon>Bacillales</taxon>
        <taxon>Paenibacillaceae</taxon>
        <taxon>Chengkuizengella</taxon>
    </lineage>
</organism>
<protein>
    <submittedName>
        <fullName evidence="3">FAD-binding oxidoreductase</fullName>
        <ecNumber evidence="3">1.-.-.-</ecNumber>
    </submittedName>
</protein>
<dbReference type="Gene3D" id="3.50.50.60">
    <property type="entry name" value="FAD/NAD(P)-binding domain"/>
    <property type="match status" value="1"/>
</dbReference>
<evidence type="ECO:0000259" key="2">
    <source>
        <dbReference type="Pfam" id="PF01266"/>
    </source>
</evidence>
<name>A0ABT9J120_9BACL</name>
<proteinExistence type="predicted"/>
<dbReference type="RefSeq" id="WP_305992016.1">
    <property type="nucleotide sequence ID" value="NZ_JAVAMP010000004.1"/>
</dbReference>
<comment type="caution">
    <text evidence="3">The sequence shown here is derived from an EMBL/GenBank/DDBJ whole genome shotgun (WGS) entry which is preliminary data.</text>
</comment>
<feature type="domain" description="FAD dependent oxidoreductase" evidence="2">
    <location>
        <begin position="5"/>
        <end position="347"/>
    </location>
</feature>